<feature type="compositionally biased region" description="Acidic residues" evidence="3">
    <location>
        <begin position="22"/>
        <end position="33"/>
    </location>
</feature>
<dbReference type="Proteomes" id="UP000049222">
    <property type="component" value="Unassembled WGS sequence"/>
</dbReference>
<dbReference type="STRING" id="420998.JDO7802_00367"/>
<evidence type="ECO:0000256" key="4">
    <source>
        <dbReference type="SAM" id="SignalP"/>
    </source>
</evidence>
<dbReference type="InterPro" id="IPR050557">
    <property type="entry name" value="RTX_toxin/Mannuronan_C5-epim"/>
</dbReference>
<evidence type="ECO:0000313" key="5">
    <source>
        <dbReference type="EMBL" id="CTQ48365.1"/>
    </source>
</evidence>
<dbReference type="PANTHER" id="PTHR38340">
    <property type="entry name" value="S-LAYER PROTEIN"/>
    <property type="match status" value="1"/>
</dbReference>
<accession>A0A0M6YFB0</accession>
<proteinExistence type="predicted"/>
<reference evidence="5 6" key="1">
    <citation type="submission" date="2015-07" db="EMBL/GenBank/DDBJ databases">
        <authorList>
            <person name="Noorani M."/>
        </authorList>
    </citation>
    <scope>NUCLEOTIDE SEQUENCE [LARGE SCALE GENOMIC DNA]</scope>
    <source>
        <strain evidence="5 6">CECT 7802</strain>
    </source>
</reference>
<dbReference type="PANTHER" id="PTHR38340:SF1">
    <property type="entry name" value="S-LAYER PROTEIN"/>
    <property type="match status" value="1"/>
</dbReference>
<keyword evidence="4" id="KW-0732">Signal</keyword>
<dbReference type="AlphaFoldDB" id="A0A0M6YFB0"/>
<feature type="signal peptide" evidence="4">
    <location>
        <begin position="1"/>
        <end position="18"/>
    </location>
</feature>
<dbReference type="SUPFAM" id="SSF51120">
    <property type="entry name" value="beta-Roll"/>
    <property type="match status" value="1"/>
</dbReference>
<dbReference type="InterPro" id="IPR018511">
    <property type="entry name" value="Hemolysin-typ_Ca-bd_CS"/>
</dbReference>
<gene>
    <name evidence="5" type="primary">hlyA_1</name>
    <name evidence="5" type="ORF">JDO7802_00367</name>
</gene>
<comment type="subcellular location">
    <subcellularLocation>
        <location evidence="1">Secreted</location>
    </subcellularLocation>
</comment>
<feature type="compositionally biased region" description="Basic and acidic residues" evidence="3">
    <location>
        <begin position="190"/>
        <end position="203"/>
    </location>
</feature>
<dbReference type="PRINTS" id="PR00313">
    <property type="entry name" value="CABNDNGRPT"/>
</dbReference>
<evidence type="ECO:0000256" key="2">
    <source>
        <dbReference type="ARBA" id="ARBA00022525"/>
    </source>
</evidence>
<feature type="region of interest" description="Disordered" evidence="3">
    <location>
        <begin position="174"/>
        <end position="262"/>
    </location>
</feature>
<feature type="compositionally biased region" description="Basic and acidic residues" evidence="3">
    <location>
        <begin position="97"/>
        <end position="111"/>
    </location>
</feature>
<keyword evidence="2" id="KW-0964">Secreted</keyword>
<evidence type="ECO:0000256" key="1">
    <source>
        <dbReference type="ARBA" id="ARBA00004613"/>
    </source>
</evidence>
<dbReference type="GO" id="GO:0005576">
    <property type="term" value="C:extracellular region"/>
    <property type="evidence" value="ECO:0007669"/>
    <property type="project" value="UniProtKB-SubCell"/>
</dbReference>
<dbReference type="InterPro" id="IPR011049">
    <property type="entry name" value="Serralysin-like_metalloprot_C"/>
</dbReference>
<dbReference type="InterPro" id="IPR001343">
    <property type="entry name" value="Hemolysn_Ca-bd"/>
</dbReference>
<dbReference type="Pfam" id="PF00353">
    <property type="entry name" value="HemolysinCabind"/>
    <property type="match status" value="3"/>
</dbReference>
<dbReference type="GO" id="GO:0005509">
    <property type="term" value="F:calcium ion binding"/>
    <property type="evidence" value="ECO:0007669"/>
    <property type="project" value="InterPro"/>
</dbReference>
<feature type="chain" id="PRO_5005807969" evidence="4">
    <location>
        <begin position="19"/>
        <end position="372"/>
    </location>
</feature>
<dbReference type="PROSITE" id="PS00330">
    <property type="entry name" value="HEMOLYSIN_CALCIUM"/>
    <property type="match status" value="3"/>
</dbReference>
<dbReference type="Gene3D" id="2.150.10.10">
    <property type="entry name" value="Serralysin-like metalloprotease, C-terminal"/>
    <property type="match status" value="2"/>
</dbReference>
<evidence type="ECO:0000313" key="6">
    <source>
        <dbReference type="Proteomes" id="UP000049222"/>
    </source>
</evidence>
<protein>
    <submittedName>
        <fullName evidence="5">Hemolysin, plasmid</fullName>
    </submittedName>
</protein>
<feature type="region of interest" description="Disordered" evidence="3">
    <location>
        <begin position="21"/>
        <end position="111"/>
    </location>
</feature>
<sequence length="372" mass="37977">MLLIAGLAGLFVSGLMVALPMGDEDDETDPLTEETERPPEADTPSGDLLDGELDDTARTEASIDRHDMGDDPISSLVPADDRATTSADEVPAASDATRPEDHGDRSDLPVRDQIGGDHLTDRIVDTSAAPVALPNDAILGNDDADRIEGTGSSDLMIGNGGDDTLSGLAGRDVLMGGDGDDSVSGGGDDDMLHGDAGNDRLTGDDGDDLISGGDGDDTLTGGNGADRLIGGEGRDIGVGGEGDDLLDGTVMDDGGQDRDDGDSLIGGMGDDTLAGGAADTLVGGDGSDLFLFRAPSAAAYQANTQAYDISVIEDFDPTEDAIEIDYSGQDVPQLGIFERDGGTDIALDGVTVIRLADSTGIEPTDILLIRQA</sequence>
<feature type="compositionally biased region" description="Basic and acidic residues" evidence="3">
    <location>
        <begin position="55"/>
        <end position="69"/>
    </location>
</feature>
<keyword evidence="6" id="KW-1185">Reference proteome</keyword>
<organism evidence="5 6">
    <name type="scientific">Jannaschia donghaensis</name>
    <dbReference type="NCBI Taxonomy" id="420998"/>
    <lineage>
        <taxon>Bacteria</taxon>
        <taxon>Pseudomonadati</taxon>
        <taxon>Pseudomonadota</taxon>
        <taxon>Alphaproteobacteria</taxon>
        <taxon>Rhodobacterales</taxon>
        <taxon>Roseobacteraceae</taxon>
        <taxon>Jannaschia</taxon>
    </lineage>
</organism>
<evidence type="ECO:0000256" key="3">
    <source>
        <dbReference type="SAM" id="MobiDB-lite"/>
    </source>
</evidence>
<name>A0A0M6YFB0_9RHOB</name>
<dbReference type="EMBL" id="CXSU01000005">
    <property type="protein sequence ID" value="CTQ48365.1"/>
    <property type="molecule type" value="Genomic_DNA"/>
</dbReference>